<dbReference type="PANTHER" id="PTHR33603">
    <property type="entry name" value="METHYLTRANSFERASE"/>
    <property type="match status" value="1"/>
</dbReference>
<dbReference type="RefSeq" id="WP_055454428.1">
    <property type="nucleotide sequence ID" value="NZ_CYHE01000002.1"/>
</dbReference>
<comment type="subcellular location">
    <subcellularLocation>
        <location evidence="5">Cytoplasm</location>
    </subcellularLocation>
</comment>
<dbReference type="CDD" id="cd18081">
    <property type="entry name" value="RlmH-like"/>
    <property type="match status" value="1"/>
</dbReference>
<evidence type="ECO:0000256" key="3">
    <source>
        <dbReference type="ARBA" id="ARBA00022691"/>
    </source>
</evidence>
<evidence type="ECO:0000256" key="5">
    <source>
        <dbReference type="HAMAP-Rule" id="MF_00658"/>
    </source>
</evidence>
<comment type="similarity">
    <text evidence="4 5">Belongs to the RNA methyltransferase RlmH family.</text>
</comment>
<keyword evidence="3 5" id="KW-0949">S-adenosyl-L-methionine</keyword>
<dbReference type="PANTHER" id="PTHR33603:SF1">
    <property type="entry name" value="RIBOSOMAL RNA LARGE SUBUNIT METHYLTRANSFERASE H"/>
    <property type="match status" value="1"/>
</dbReference>
<dbReference type="AlphaFoldDB" id="A0A0K6HPN8"/>
<feature type="binding site" evidence="5">
    <location>
        <begin position="127"/>
        <end position="132"/>
    </location>
    <ligand>
        <name>S-adenosyl-L-methionine</name>
        <dbReference type="ChEBI" id="CHEBI:59789"/>
    </ligand>
</feature>
<dbReference type="SUPFAM" id="SSF75217">
    <property type="entry name" value="alpha/beta knot"/>
    <property type="match status" value="1"/>
</dbReference>
<feature type="binding site" evidence="5">
    <location>
        <position position="108"/>
    </location>
    <ligand>
        <name>S-adenosyl-L-methionine</name>
        <dbReference type="ChEBI" id="CHEBI:59789"/>
    </ligand>
</feature>
<keyword evidence="7" id="KW-1185">Reference proteome</keyword>
<organism evidence="6 7">
    <name type="scientific">Pannonibacter indicus</name>
    <dbReference type="NCBI Taxonomy" id="466044"/>
    <lineage>
        <taxon>Bacteria</taxon>
        <taxon>Pseudomonadati</taxon>
        <taxon>Pseudomonadota</taxon>
        <taxon>Alphaproteobacteria</taxon>
        <taxon>Hyphomicrobiales</taxon>
        <taxon>Stappiaceae</taxon>
        <taxon>Pannonibacter</taxon>
    </lineage>
</organism>
<evidence type="ECO:0000256" key="2">
    <source>
        <dbReference type="ARBA" id="ARBA00022679"/>
    </source>
</evidence>
<dbReference type="InterPro" id="IPR003742">
    <property type="entry name" value="RlmH-like"/>
</dbReference>
<dbReference type="NCBIfam" id="NF000989">
    <property type="entry name" value="PRK00103.2-3"/>
    <property type="match status" value="1"/>
</dbReference>
<dbReference type="GO" id="GO:0005737">
    <property type="term" value="C:cytoplasm"/>
    <property type="evidence" value="ECO:0007669"/>
    <property type="project" value="UniProtKB-SubCell"/>
</dbReference>
<dbReference type="Gene3D" id="3.40.1280.10">
    <property type="match status" value="1"/>
</dbReference>
<reference evidence="7" key="1">
    <citation type="submission" date="2015-08" db="EMBL/GenBank/DDBJ databases">
        <authorList>
            <person name="Varghese N."/>
        </authorList>
    </citation>
    <scope>NUCLEOTIDE SEQUENCE [LARGE SCALE GENOMIC DNA]</scope>
    <source>
        <strain evidence="7">DSM 23407</strain>
    </source>
</reference>
<dbReference type="InterPro" id="IPR029028">
    <property type="entry name" value="Alpha/beta_knot_MTases"/>
</dbReference>
<dbReference type="OrthoDB" id="9806643at2"/>
<keyword evidence="2 5" id="KW-0808">Transferase</keyword>
<comment type="catalytic activity">
    <reaction evidence="5">
        <text>pseudouridine(1915) in 23S rRNA + S-adenosyl-L-methionine = N(3)-methylpseudouridine(1915) in 23S rRNA + S-adenosyl-L-homocysteine + H(+)</text>
        <dbReference type="Rhea" id="RHEA:42752"/>
        <dbReference type="Rhea" id="RHEA-COMP:10221"/>
        <dbReference type="Rhea" id="RHEA-COMP:10222"/>
        <dbReference type="ChEBI" id="CHEBI:15378"/>
        <dbReference type="ChEBI" id="CHEBI:57856"/>
        <dbReference type="ChEBI" id="CHEBI:59789"/>
        <dbReference type="ChEBI" id="CHEBI:65314"/>
        <dbReference type="ChEBI" id="CHEBI:74486"/>
        <dbReference type="EC" id="2.1.1.177"/>
    </reaction>
</comment>
<dbReference type="GO" id="GO:0070038">
    <property type="term" value="F:rRNA (pseudouridine-N3-)-methyltransferase activity"/>
    <property type="evidence" value="ECO:0007669"/>
    <property type="project" value="UniProtKB-UniRule"/>
</dbReference>
<dbReference type="InterPro" id="IPR029026">
    <property type="entry name" value="tRNA_m1G_MTases_N"/>
</dbReference>
<dbReference type="Pfam" id="PF02590">
    <property type="entry name" value="SPOUT_MTase"/>
    <property type="match status" value="1"/>
</dbReference>
<dbReference type="EC" id="2.1.1.177" evidence="5"/>
<gene>
    <name evidence="5" type="primary">rlmH</name>
    <name evidence="6" type="ORF">Ga0061067_102112</name>
</gene>
<comment type="function">
    <text evidence="5">Specifically methylates the pseudouridine at position 1915 (m3Psi1915) in 23S rRNA.</text>
</comment>
<dbReference type="HAMAP" id="MF_00658">
    <property type="entry name" value="23SrRNA_methyltr_H"/>
    <property type="match status" value="1"/>
</dbReference>
<keyword evidence="5" id="KW-0698">rRNA processing</keyword>
<protein>
    <recommendedName>
        <fullName evidence="5">Ribosomal RNA large subunit methyltransferase H</fullName>
        <ecNumber evidence="5">2.1.1.177</ecNumber>
    </recommendedName>
    <alternativeName>
        <fullName evidence="5">23S rRNA (pseudouridine1915-N3)-methyltransferase</fullName>
    </alternativeName>
    <alternativeName>
        <fullName evidence="5">23S rRNA m3Psi1915 methyltransferase</fullName>
    </alternativeName>
    <alternativeName>
        <fullName evidence="5">rRNA (pseudouridine-N3-)-methyltransferase RlmH</fullName>
    </alternativeName>
</protein>
<feature type="binding site" evidence="5">
    <location>
        <position position="76"/>
    </location>
    <ligand>
        <name>S-adenosyl-L-methionine</name>
        <dbReference type="ChEBI" id="CHEBI:59789"/>
    </ligand>
</feature>
<name>A0A0K6HPN8_9HYPH</name>
<sequence>MRYVIAAVGRMKSGPERELLDRYLDRARKTGRALGVTAVDVTETVESRAQRAEDRKAEEAQILLSGLHPRARLIALDETGKTMASPAFAEVLRGWMDEGCPEIVLAIGGADGHGSDLLARADLKLAFGAMTWPHQIVRILVAEQVYRALTIQSGHPYHRV</sequence>
<dbReference type="PIRSF" id="PIRSF004505">
    <property type="entry name" value="MT_bac"/>
    <property type="match status" value="1"/>
</dbReference>
<keyword evidence="5" id="KW-0963">Cytoplasm</keyword>
<evidence type="ECO:0000313" key="7">
    <source>
        <dbReference type="Proteomes" id="UP000183900"/>
    </source>
</evidence>
<dbReference type="EMBL" id="CYHE01000002">
    <property type="protein sequence ID" value="CUA92758.1"/>
    <property type="molecule type" value="Genomic_DNA"/>
</dbReference>
<comment type="subunit">
    <text evidence="5">Homodimer.</text>
</comment>
<dbReference type="Proteomes" id="UP000183900">
    <property type="component" value="Unassembled WGS sequence"/>
</dbReference>
<evidence type="ECO:0000256" key="1">
    <source>
        <dbReference type="ARBA" id="ARBA00022603"/>
    </source>
</evidence>
<evidence type="ECO:0000313" key="6">
    <source>
        <dbReference type="EMBL" id="CUA92758.1"/>
    </source>
</evidence>
<accession>A0A0K6HPN8</accession>
<keyword evidence="1 5" id="KW-0489">Methyltransferase</keyword>
<evidence type="ECO:0000256" key="4">
    <source>
        <dbReference type="ARBA" id="ARBA00038303"/>
    </source>
</evidence>
<proteinExistence type="inferred from homology"/>